<comment type="subunit">
    <text evidence="24">Homodimer. Interacts with lysosomal protein GLMP (via lumenal domain); the interaction starts while both proteins are still in the endoplasmic reticulum and is required for stabilization of MFSD1 in lysosomes but has no direct effect on its targeting to lysosomes or transporter activity.</text>
</comment>
<evidence type="ECO:0000256" key="1">
    <source>
        <dbReference type="ARBA" id="ARBA00004155"/>
    </source>
</evidence>
<comment type="caution">
    <text evidence="27">The sequence shown here is derived from an EMBL/GenBank/DDBJ whole genome shotgun (WGS) entry which is preliminary data.</text>
</comment>
<keyword evidence="6 25" id="KW-0472">Membrane</keyword>
<evidence type="ECO:0000256" key="8">
    <source>
        <dbReference type="ARBA" id="ARBA00044876"/>
    </source>
</evidence>
<comment type="catalytic activity">
    <reaction evidence="12">
        <text>L-lysyl-L-alpha-amino acid(out) = L-lysyl-L-alpha-amino acid(in)</text>
        <dbReference type="Rhea" id="RHEA:79387"/>
        <dbReference type="ChEBI" id="CHEBI:229965"/>
    </reaction>
</comment>
<comment type="catalytic activity">
    <reaction evidence="11">
        <text>L-alpha-aminoacyl-L-histidine(out) = L-alpha-aminoacyl-L-histidine(in)</text>
        <dbReference type="Rhea" id="RHEA:79375"/>
        <dbReference type="ChEBI" id="CHEBI:229967"/>
    </reaction>
</comment>
<evidence type="ECO:0000256" key="18">
    <source>
        <dbReference type="ARBA" id="ARBA00044912"/>
    </source>
</evidence>
<dbReference type="InterPro" id="IPR011701">
    <property type="entry name" value="MFS"/>
</dbReference>
<evidence type="ECO:0000313" key="27">
    <source>
        <dbReference type="EMBL" id="CAG9319499.1"/>
    </source>
</evidence>
<feature type="domain" description="Major facilitator superfamily (MFS) profile" evidence="26">
    <location>
        <begin position="31"/>
        <end position="433"/>
    </location>
</feature>
<feature type="transmembrane region" description="Helical" evidence="25">
    <location>
        <begin position="373"/>
        <end position="395"/>
    </location>
</feature>
<feature type="transmembrane region" description="Helical" evidence="25">
    <location>
        <begin position="30"/>
        <end position="49"/>
    </location>
</feature>
<evidence type="ECO:0000259" key="26">
    <source>
        <dbReference type="PROSITE" id="PS50850"/>
    </source>
</evidence>
<evidence type="ECO:0000256" key="15">
    <source>
        <dbReference type="ARBA" id="ARBA00044899"/>
    </source>
</evidence>
<evidence type="ECO:0000256" key="14">
    <source>
        <dbReference type="ARBA" id="ARBA00044898"/>
    </source>
</evidence>
<feature type="transmembrane region" description="Helical" evidence="25">
    <location>
        <begin position="191"/>
        <end position="214"/>
    </location>
</feature>
<dbReference type="Gene3D" id="1.20.1250.20">
    <property type="entry name" value="MFS general substrate transporter like domains"/>
    <property type="match status" value="2"/>
</dbReference>
<dbReference type="PANTHER" id="PTHR23512">
    <property type="entry name" value="MAJOR FACILITATOR SUPERFAMILY DOMAIN-CONTAINING PROTEIN 1"/>
    <property type="match status" value="1"/>
</dbReference>
<evidence type="ECO:0000256" key="20">
    <source>
        <dbReference type="ARBA" id="ARBA00044924"/>
    </source>
</evidence>
<evidence type="ECO:0000256" key="3">
    <source>
        <dbReference type="ARBA" id="ARBA00022448"/>
    </source>
</evidence>
<evidence type="ECO:0000256" key="24">
    <source>
        <dbReference type="ARBA" id="ARBA00046376"/>
    </source>
</evidence>
<evidence type="ECO:0000256" key="13">
    <source>
        <dbReference type="ARBA" id="ARBA00044893"/>
    </source>
</evidence>
<evidence type="ECO:0000256" key="19">
    <source>
        <dbReference type="ARBA" id="ARBA00044919"/>
    </source>
</evidence>
<comment type="catalytic activity">
    <reaction evidence="19">
        <text>L-alanyl-L-lysine(out) = L-alanyl-L-lysine(in)</text>
        <dbReference type="Rhea" id="RHEA:79415"/>
        <dbReference type="ChEBI" id="CHEBI:192470"/>
    </reaction>
</comment>
<evidence type="ECO:0000256" key="2">
    <source>
        <dbReference type="ARBA" id="ARBA00008335"/>
    </source>
</evidence>
<dbReference type="PANTHER" id="PTHR23512:SF3">
    <property type="entry name" value="MAJOR FACILITATOR SUPERFAMILY DOMAIN-CONTAINING PROTEIN 1"/>
    <property type="match status" value="1"/>
</dbReference>
<comment type="catalytic activity">
    <reaction evidence="9">
        <text>L-histidyl-glycine(out) = L-histidyl-glycine(in)</text>
        <dbReference type="Rhea" id="RHEA:79395"/>
        <dbReference type="ChEBI" id="CHEBI:229957"/>
    </reaction>
</comment>
<feature type="transmembrane region" description="Helical" evidence="25">
    <location>
        <begin position="282"/>
        <end position="303"/>
    </location>
</feature>
<keyword evidence="3" id="KW-0813">Transport</keyword>
<dbReference type="Proteomes" id="UP001162131">
    <property type="component" value="Unassembled WGS sequence"/>
</dbReference>
<comment type="catalytic activity">
    <reaction evidence="17">
        <text>L-arginyl-glycine(out) = L-arginyl-glycine(in)</text>
        <dbReference type="Rhea" id="RHEA:79391"/>
        <dbReference type="ChEBI" id="CHEBI:229955"/>
    </reaction>
</comment>
<dbReference type="GO" id="GO:0022857">
    <property type="term" value="F:transmembrane transporter activity"/>
    <property type="evidence" value="ECO:0007669"/>
    <property type="project" value="InterPro"/>
</dbReference>
<dbReference type="InterPro" id="IPR036259">
    <property type="entry name" value="MFS_trans_sf"/>
</dbReference>
<name>A0AAU9JCS9_9CILI</name>
<evidence type="ECO:0000256" key="11">
    <source>
        <dbReference type="ARBA" id="ARBA00044884"/>
    </source>
</evidence>
<dbReference type="PROSITE" id="PS50850">
    <property type="entry name" value="MFS"/>
    <property type="match status" value="1"/>
</dbReference>
<comment type="catalytic activity">
    <reaction evidence="14">
        <text>L-aspartyl-L-lysine(out) = L-aspartyl-L-lysine(in)</text>
        <dbReference type="Rhea" id="RHEA:79411"/>
        <dbReference type="ChEBI" id="CHEBI:229953"/>
    </reaction>
</comment>
<feature type="transmembrane region" description="Helical" evidence="25">
    <location>
        <begin position="245"/>
        <end position="270"/>
    </location>
</feature>
<comment type="catalytic activity">
    <reaction evidence="8">
        <text>L-lysyl-L-alanine(out) = L-lysyl-L-alanine(in)</text>
        <dbReference type="Rhea" id="RHEA:79399"/>
        <dbReference type="ChEBI" id="CHEBI:229954"/>
    </reaction>
</comment>
<dbReference type="Pfam" id="PF07690">
    <property type="entry name" value="MFS_1"/>
    <property type="match status" value="1"/>
</dbReference>
<evidence type="ECO:0000313" key="28">
    <source>
        <dbReference type="Proteomes" id="UP001162131"/>
    </source>
</evidence>
<accession>A0AAU9JCS9</accession>
<organism evidence="27 28">
    <name type="scientific">Blepharisma stoltei</name>
    <dbReference type="NCBI Taxonomy" id="1481888"/>
    <lineage>
        <taxon>Eukaryota</taxon>
        <taxon>Sar</taxon>
        <taxon>Alveolata</taxon>
        <taxon>Ciliophora</taxon>
        <taxon>Postciliodesmatophora</taxon>
        <taxon>Heterotrichea</taxon>
        <taxon>Heterotrichida</taxon>
        <taxon>Blepharismidae</taxon>
        <taxon>Blepharisma</taxon>
    </lineage>
</organism>
<comment type="similarity">
    <text evidence="2">Belongs to the major facilitator superfamily.</text>
</comment>
<feature type="transmembrane region" description="Helical" evidence="25">
    <location>
        <begin position="99"/>
        <end position="120"/>
    </location>
</feature>
<comment type="function">
    <text evidence="23">Lysosomal dipeptide uniporter that selectively exports lysine, arginine or histidine-containing dipeptides with a net positive charge from the lysosome lumen into the cytosol. Could play a role in a specific type of protein O-glycosylation indirectly regulating macrophages migration and tissue invasion. Also essential for liver homeostasis.</text>
</comment>
<evidence type="ECO:0000256" key="23">
    <source>
        <dbReference type="ARBA" id="ARBA00045709"/>
    </source>
</evidence>
<dbReference type="EMBL" id="CAJZBQ010000023">
    <property type="protein sequence ID" value="CAG9319499.1"/>
    <property type="molecule type" value="Genomic_DNA"/>
</dbReference>
<evidence type="ECO:0000256" key="4">
    <source>
        <dbReference type="ARBA" id="ARBA00022692"/>
    </source>
</evidence>
<comment type="catalytic activity">
    <reaction evidence="20">
        <text>L-lysyl-glycine(out) = L-lysyl-glycine(in)</text>
        <dbReference type="Rhea" id="RHEA:79407"/>
        <dbReference type="ChEBI" id="CHEBI:191202"/>
    </reaction>
</comment>
<reference evidence="27" key="1">
    <citation type="submission" date="2021-09" db="EMBL/GenBank/DDBJ databases">
        <authorList>
            <consortium name="AG Swart"/>
            <person name="Singh M."/>
            <person name="Singh A."/>
            <person name="Seah K."/>
            <person name="Emmerich C."/>
        </authorList>
    </citation>
    <scope>NUCLEOTIDE SEQUENCE</scope>
    <source>
        <strain evidence="27">ATCC30299</strain>
    </source>
</reference>
<protein>
    <recommendedName>
        <fullName evidence="21">Lysosomal dipeptide transporter MFSD1</fullName>
    </recommendedName>
    <alternativeName>
        <fullName evidence="22">Major facilitator superfamily domain-containing protein 1</fullName>
    </alternativeName>
</protein>
<evidence type="ECO:0000256" key="17">
    <source>
        <dbReference type="ARBA" id="ARBA00044903"/>
    </source>
</evidence>
<keyword evidence="28" id="KW-1185">Reference proteome</keyword>
<feature type="transmembrane region" description="Helical" evidence="25">
    <location>
        <begin position="407"/>
        <end position="429"/>
    </location>
</feature>
<dbReference type="SUPFAM" id="SSF103473">
    <property type="entry name" value="MFS general substrate transporter"/>
    <property type="match status" value="1"/>
</dbReference>
<evidence type="ECO:0000256" key="6">
    <source>
        <dbReference type="ARBA" id="ARBA00023136"/>
    </source>
</evidence>
<comment type="catalytic activity">
    <reaction evidence="16">
        <text>L-lysyl-L-lysine(out) = L-lysyl-L-lysine(in)</text>
        <dbReference type="Rhea" id="RHEA:79403"/>
        <dbReference type="ChEBI" id="CHEBI:229956"/>
    </reaction>
</comment>
<evidence type="ECO:0000256" key="10">
    <source>
        <dbReference type="ARBA" id="ARBA00044881"/>
    </source>
</evidence>
<evidence type="ECO:0000256" key="9">
    <source>
        <dbReference type="ARBA" id="ARBA00044878"/>
    </source>
</evidence>
<dbReference type="InterPro" id="IPR020846">
    <property type="entry name" value="MFS_dom"/>
</dbReference>
<dbReference type="InterPro" id="IPR052187">
    <property type="entry name" value="MFSD1"/>
</dbReference>
<proteinExistence type="inferred from homology"/>
<evidence type="ECO:0000256" key="22">
    <source>
        <dbReference type="ARBA" id="ARBA00045018"/>
    </source>
</evidence>
<comment type="subcellular location">
    <subcellularLocation>
        <location evidence="1">Lysosome membrane</location>
        <topology evidence="1">Multi-pass membrane protein</topology>
    </subcellularLocation>
</comment>
<sequence>MANEDSESQQLTIEIQPKLVPIHDLTQTKWRYLFLFFDCTLCLGNYFAYDTPSVLQPEIMDRLHINSFEFNWFYSVYSFPNMILPFFGGFLSDTFGSRLAVFIFSLLVCFGQAIFALAITIESFPIAVLGRFIFGLGGENLCVVQGTILAEWFTGKELSMAYGMTISIGRLGSVINNILEPQFYSSTGSVVFGLWFGLFLCILSLILGLFLIFMDIHKDTLLGPSKKKSSEKIKISDIKSFNFGFWMLSGNCLVVYICVLTFNSIASLYFQTRFNFSSIEAGYFISITYIVAALFSPIFGILADRLGRHIYWIFSSALMMLIVHVIFILLPDCDKCIWGGLNLIILGMGYSIYGSTMWGSIPFLVDSYAAGTGFGIVTAAQNTGMTIGPIIVGAIHYKTEHQYGYTYVSLFFIIVAVIGVTTASMLWVWDRKNGQHLFTAKIYDSSRLESANEQEDLSKTLAIN</sequence>
<dbReference type="AlphaFoldDB" id="A0AAU9JCS9"/>
<feature type="transmembrane region" description="Helical" evidence="25">
    <location>
        <begin position="70"/>
        <end position="87"/>
    </location>
</feature>
<comment type="catalytic activity">
    <reaction evidence="10">
        <text>L-alpha-aminoacyl-L-arginine(out) = L-alpha-aminoacyl-L-arginine(in)</text>
        <dbReference type="Rhea" id="RHEA:79367"/>
        <dbReference type="ChEBI" id="CHEBI:229968"/>
    </reaction>
</comment>
<evidence type="ECO:0000256" key="12">
    <source>
        <dbReference type="ARBA" id="ARBA00044891"/>
    </source>
</evidence>
<comment type="catalytic activity">
    <reaction evidence="15">
        <text>L-arginyl-L-alpha-amino acid(out) = L-arginyl-L-alpha-amino acid(in)</text>
        <dbReference type="Rhea" id="RHEA:79371"/>
        <dbReference type="ChEBI" id="CHEBI:84315"/>
    </reaction>
</comment>
<evidence type="ECO:0000256" key="21">
    <source>
        <dbReference type="ARBA" id="ARBA00044985"/>
    </source>
</evidence>
<evidence type="ECO:0000256" key="5">
    <source>
        <dbReference type="ARBA" id="ARBA00022989"/>
    </source>
</evidence>
<keyword evidence="7" id="KW-0458">Lysosome</keyword>
<dbReference type="GO" id="GO:0005765">
    <property type="term" value="C:lysosomal membrane"/>
    <property type="evidence" value="ECO:0007669"/>
    <property type="project" value="UniProtKB-SubCell"/>
</dbReference>
<keyword evidence="5 25" id="KW-1133">Transmembrane helix</keyword>
<keyword evidence="4 25" id="KW-0812">Transmembrane</keyword>
<evidence type="ECO:0000256" key="25">
    <source>
        <dbReference type="SAM" id="Phobius"/>
    </source>
</evidence>
<comment type="catalytic activity">
    <reaction evidence="13">
        <text>L-alpha-aminoacyl-L-lysine(out) = L-alpha-aminoacyl-L-lysine(in)</text>
        <dbReference type="Rhea" id="RHEA:79383"/>
        <dbReference type="ChEBI" id="CHEBI:229966"/>
    </reaction>
</comment>
<feature type="transmembrane region" description="Helical" evidence="25">
    <location>
        <begin position="309"/>
        <end position="329"/>
    </location>
</feature>
<evidence type="ECO:0000256" key="16">
    <source>
        <dbReference type="ARBA" id="ARBA00044900"/>
    </source>
</evidence>
<comment type="catalytic activity">
    <reaction evidence="18">
        <text>L-histidyl-L-alpha-amino acid(out) = L-histidyl-L-alpha-amino acid(in)</text>
        <dbReference type="Rhea" id="RHEA:79379"/>
        <dbReference type="ChEBI" id="CHEBI:229964"/>
    </reaction>
</comment>
<evidence type="ECO:0000256" key="7">
    <source>
        <dbReference type="ARBA" id="ARBA00023228"/>
    </source>
</evidence>
<gene>
    <name evidence="27" type="ORF">BSTOLATCC_MIC24050</name>
</gene>